<evidence type="ECO:0000313" key="4">
    <source>
        <dbReference type="Proteomes" id="UP000627573"/>
    </source>
</evidence>
<evidence type="ECO:0000313" key="3">
    <source>
        <dbReference type="Proteomes" id="UP000502345"/>
    </source>
</evidence>
<dbReference type="STRING" id="1833.XU06_17230"/>
<proteinExistence type="predicted"/>
<gene>
    <name evidence="2" type="ORF">G9444_3862</name>
    <name evidence="1" type="ORF">I3517_33405</name>
</gene>
<dbReference type="KEGG" id="reb:XU06_17230"/>
<keyword evidence="4" id="KW-1185">Reference proteome</keyword>
<reference evidence="2 3" key="1">
    <citation type="submission" date="2020-03" db="EMBL/GenBank/DDBJ databases">
        <title>Screen low temperature-resistant strains for efficient degradation of petroleum hydrocarbons under the low temperature.</title>
        <authorList>
            <person name="Wang Y."/>
            <person name="Chen J."/>
        </authorList>
    </citation>
    <scope>NUCLEOTIDE SEQUENCE [LARGE SCALE GENOMIC DNA]</scope>
    <source>
        <strain evidence="2 3">KB1</strain>
    </source>
</reference>
<accession>A0A0E3VCK6</accession>
<protein>
    <submittedName>
        <fullName evidence="1">Protein hfq</fullName>
    </submittedName>
</protein>
<dbReference type="OrthoDB" id="9861417at2"/>
<reference evidence="1 4" key="2">
    <citation type="submission" date="2020-12" db="EMBL/GenBank/DDBJ databases">
        <title>Draft genome sequence of furan degrading bacterial strain FUR100.</title>
        <authorList>
            <person name="Woiski C."/>
        </authorList>
    </citation>
    <scope>NUCLEOTIDE SEQUENCE [LARGE SCALE GENOMIC DNA]</scope>
    <source>
        <strain evidence="1 4">FUR100</strain>
    </source>
</reference>
<dbReference type="Proteomes" id="UP000627573">
    <property type="component" value="Unassembled WGS sequence"/>
</dbReference>
<name>A0A0E3VCK6_RHOER</name>
<evidence type="ECO:0000313" key="2">
    <source>
        <dbReference type="EMBL" id="QIP41106.1"/>
    </source>
</evidence>
<dbReference type="Proteomes" id="UP000502345">
    <property type="component" value="Chromosome"/>
</dbReference>
<dbReference type="EMBL" id="JAECSB010000099">
    <property type="protein sequence ID" value="MBH5147507.1"/>
    <property type="molecule type" value="Genomic_DNA"/>
</dbReference>
<dbReference type="EMBL" id="CP050124">
    <property type="protein sequence ID" value="QIP41106.1"/>
    <property type="molecule type" value="Genomic_DNA"/>
</dbReference>
<evidence type="ECO:0000313" key="1">
    <source>
        <dbReference type="EMBL" id="MBH5147507.1"/>
    </source>
</evidence>
<sequence>MRCIAANPNVTGTSDADHNRAGGDALHSFESSLPRLVGTGAMSRYRGSAHPTEQDHHMKLALTEFKNSKATIRIIMSDGAKLNGTVTDFTEDTLVLNSPNGVYYINPSHIIRLFEPSDRAAK</sequence>
<organism evidence="1 4">
    <name type="scientific">Rhodococcus erythropolis</name>
    <name type="common">Arthrobacter picolinophilus</name>
    <dbReference type="NCBI Taxonomy" id="1833"/>
    <lineage>
        <taxon>Bacteria</taxon>
        <taxon>Bacillati</taxon>
        <taxon>Actinomycetota</taxon>
        <taxon>Actinomycetes</taxon>
        <taxon>Mycobacteriales</taxon>
        <taxon>Nocardiaceae</taxon>
        <taxon>Rhodococcus</taxon>
        <taxon>Rhodococcus erythropolis group</taxon>
    </lineage>
</organism>
<dbReference type="AlphaFoldDB" id="A0A0E3VCK6"/>